<dbReference type="Proteomes" id="UP000276309">
    <property type="component" value="Chromosome"/>
</dbReference>
<dbReference type="OrthoDB" id="384974at2"/>
<dbReference type="Gene3D" id="3.30.530.20">
    <property type="match status" value="1"/>
</dbReference>
<sequence length="138" mass="16096">MEKIKIQAEVKAEAEKVWSYWNDPQHIQVWNTPSEDWHTSKAENDLRVGGTFLSRMEAKDGSYGFDFSGVYDEVEENKLISYTLADGRRVKTEFLNENGRTKITTFFEPESENSKEMQKAGWQAILNNFKDYVENQNN</sequence>
<dbReference type="EMBL" id="CP032050">
    <property type="protein sequence ID" value="AYN67664.1"/>
    <property type="molecule type" value="Genomic_DNA"/>
</dbReference>
<organism evidence="3 4">
    <name type="scientific">Euzebyella marina</name>
    <dbReference type="NCBI Taxonomy" id="1761453"/>
    <lineage>
        <taxon>Bacteria</taxon>
        <taxon>Pseudomonadati</taxon>
        <taxon>Bacteroidota</taxon>
        <taxon>Flavobacteriia</taxon>
        <taxon>Flavobacteriales</taxon>
        <taxon>Flavobacteriaceae</taxon>
        <taxon>Euzebyella</taxon>
    </lineage>
</organism>
<dbReference type="AlphaFoldDB" id="A0A3G2L5W7"/>
<evidence type="ECO:0000313" key="4">
    <source>
        <dbReference type="Proteomes" id="UP000276309"/>
    </source>
</evidence>
<dbReference type="InterPro" id="IPR023393">
    <property type="entry name" value="START-like_dom_sf"/>
</dbReference>
<comment type="similarity">
    <text evidence="1">Belongs to the AHA1 family.</text>
</comment>
<gene>
    <name evidence="3" type="ORF">D1013_09935</name>
</gene>
<reference evidence="3 4" key="1">
    <citation type="submission" date="2018-08" db="EMBL/GenBank/DDBJ databases">
        <title>The reduced genetic potential of extracellular carbohydrate catabolism in Euzebyella marina RN62, a Flavobacteriia bacterium isolated from the hadal water.</title>
        <authorList>
            <person name="Xue C."/>
        </authorList>
    </citation>
    <scope>NUCLEOTIDE SEQUENCE [LARGE SCALE GENOMIC DNA]</scope>
    <source>
        <strain evidence="3 4">RN62</strain>
    </source>
</reference>
<protein>
    <submittedName>
        <fullName evidence="3">Polyketide cyclase</fullName>
    </submittedName>
</protein>
<dbReference type="RefSeq" id="WP_121848680.1">
    <property type="nucleotide sequence ID" value="NZ_CP032050.1"/>
</dbReference>
<accession>A0A3G2L5W7</accession>
<proteinExistence type="inferred from homology"/>
<feature type="domain" description="Activator of Hsp90 ATPase homologue 1/2-like C-terminal" evidence="2">
    <location>
        <begin position="11"/>
        <end position="134"/>
    </location>
</feature>
<keyword evidence="4" id="KW-1185">Reference proteome</keyword>
<dbReference type="KEGG" id="emar:D1013_09935"/>
<dbReference type="SUPFAM" id="SSF55961">
    <property type="entry name" value="Bet v1-like"/>
    <property type="match status" value="1"/>
</dbReference>
<dbReference type="Pfam" id="PF08327">
    <property type="entry name" value="AHSA1"/>
    <property type="match status" value="1"/>
</dbReference>
<evidence type="ECO:0000259" key="2">
    <source>
        <dbReference type="Pfam" id="PF08327"/>
    </source>
</evidence>
<evidence type="ECO:0000313" key="3">
    <source>
        <dbReference type="EMBL" id="AYN67664.1"/>
    </source>
</evidence>
<name>A0A3G2L5W7_9FLAO</name>
<evidence type="ECO:0000256" key="1">
    <source>
        <dbReference type="ARBA" id="ARBA00006817"/>
    </source>
</evidence>
<dbReference type="CDD" id="cd08897">
    <property type="entry name" value="SRPBCC_CalC_Aha1-like_4"/>
    <property type="match status" value="1"/>
</dbReference>
<dbReference type="InterPro" id="IPR013538">
    <property type="entry name" value="ASHA1/2-like_C"/>
</dbReference>